<evidence type="ECO:0000256" key="2">
    <source>
        <dbReference type="ARBA" id="ARBA00000909"/>
    </source>
</evidence>
<dbReference type="GO" id="GO:0110051">
    <property type="term" value="P:metabolite repair"/>
    <property type="evidence" value="ECO:0007669"/>
    <property type="project" value="TreeGrafter"/>
</dbReference>
<dbReference type="PANTHER" id="PTHR12592:SF0">
    <property type="entry name" value="ATP-DEPENDENT (S)-NAD(P)H-HYDRATE DEHYDRATASE"/>
    <property type="match status" value="1"/>
</dbReference>
<feature type="domain" description="YjeF C-terminal" evidence="20">
    <location>
        <begin position="221"/>
        <end position="494"/>
    </location>
</feature>
<proteinExistence type="inferred from homology"/>
<dbReference type="PROSITE" id="PS51385">
    <property type="entry name" value="YJEF_N"/>
    <property type="match status" value="1"/>
</dbReference>
<keyword evidence="12 17" id="KW-0456">Lyase</keyword>
<reference evidence="22 24" key="2">
    <citation type="journal article" date="2017" name="BMC Genomics">
        <title>Genomic analysis of methanogenic archaea reveals a shift towards energy conservation.</title>
        <authorList>
            <person name="Gilmore S.P."/>
            <person name="Henske J.K."/>
            <person name="Sexton J.A."/>
            <person name="Solomon K.V."/>
            <person name="Seppala S."/>
            <person name="Yoo J.I."/>
            <person name="Huyett L.M."/>
            <person name="Pressman A."/>
            <person name="Cogan J.Z."/>
            <person name="Kivenson V."/>
            <person name="Peng X."/>
            <person name="Tan Y."/>
            <person name="Valentine D.L."/>
            <person name="O'Malley M.A."/>
        </authorList>
    </citation>
    <scope>NUCLEOTIDE SEQUENCE [LARGE SCALE GENOMIC DNA]</scope>
    <source>
        <strain evidence="22 24">1R-7</strain>
    </source>
</reference>
<keyword evidence="11 18" id="KW-0413">Isomerase</keyword>
<evidence type="ECO:0000256" key="7">
    <source>
        <dbReference type="ARBA" id="ARBA00022840"/>
    </source>
</evidence>
<dbReference type="SUPFAM" id="SSF64153">
    <property type="entry name" value="YjeF N-terminal domain-like"/>
    <property type="match status" value="1"/>
</dbReference>
<comment type="caution">
    <text evidence="22">The sequence shown here is derived from an EMBL/GenBank/DDBJ whole genome shotgun (WGS) entry which is preliminary data.</text>
</comment>
<dbReference type="Proteomes" id="UP000246004">
    <property type="component" value="Unassembled WGS sequence"/>
</dbReference>
<dbReference type="PIRSF" id="PIRSF017184">
    <property type="entry name" value="Nnr"/>
    <property type="match status" value="1"/>
</dbReference>
<comment type="function">
    <text evidence="18">Catalyzes the epimerization of the S- and R-forms of NAD(P)HX, a damaged form of NAD(P)H that is a result of enzymatic or heat-dependent hydration. This is a prerequisite for the S-specific NAD(P)H-hydrate dehydratase to allow the repair of both epimers of NAD(P)HX.</text>
</comment>
<evidence type="ECO:0000256" key="18">
    <source>
        <dbReference type="HAMAP-Rule" id="MF_01966"/>
    </source>
</evidence>
<dbReference type="GO" id="GO:0046496">
    <property type="term" value="P:nicotinamide nucleotide metabolic process"/>
    <property type="evidence" value="ECO:0007669"/>
    <property type="project" value="UniProtKB-UniRule"/>
</dbReference>
<comment type="similarity">
    <text evidence="17">Belongs to the NnrD/CARKD family.</text>
</comment>
<evidence type="ECO:0000313" key="23">
    <source>
        <dbReference type="EMBL" id="PWL08347.1"/>
    </source>
</evidence>
<gene>
    <name evidence="23" type="primary">nnr</name>
    <name evidence="17" type="synonym">nnrD</name>
    <name evidence="18" type="synonym">nnrE</name>
    <name evidence="22" type="ORF">ASJ82_03445</name>
    <name evidence="23" type="ORF">MSCUN_07830</name>
</gene>
<dbReference type="InterPro" id="IPR004443">
    <property type="entry name" value="YjeF_N_dom"/>
</dbReference>
<feature type="binding site" evidence="17">
    <location>
        <position position="324"/>
    </location>
    <ligand>
        <name>(6S)-NADPHX</name>
        <dbReference type="ChEBI" id="CHEBI:64076"/>
    </ligand>
</feature>
<dbReference type="NCBIfam" id="TIGR00196">
    <property type="entry name" value="yjeF_cterm"/>
    <property type="match status" value="1"/>
</dbReference>
<feature type="binding site" evidence="18">
    <location>
        <position position="163"/>
    </location>
    <ligand>
        <name>(6S)-NADPHX</name>
        <dbReference type="ChEBI" id="CHEBI:64076"/>
    </ligand>
</feature>
<dbReference type="OrthoDB" id="15148at2157"/>
<dbReference type="Proteomes" id="UP000217528">
    <property type="component" value="Unassembled WGS sequence"/>
</dbReference>
<evidence type="ECO:0000256" key="19">
    <source>
        <dbReference type="PIRNR" id="PIRNR017184"/>
    </source>
</evidence>
<evidence type="ECO:0000256" key="15">
    <source>
        <dbReference type="ARBA" id="ARBA00048238"/>
    </source>
</evidence>
<keyword evidence="6 17" id="KW-0547">Nucleotide-binding</keyword>
<evidence type="ECO:0000256" key="9">
    <source>
        <dbReference type="ARBA" id="ARBA00022958"/>
    </source>
</evidence>
<comment type="catalytic activity">
    <reaction evidence="1 18 19">
        <text>(6R)-NADHX = (6S)-NADHX</text>
        <dbReference type="Rhea" id="RHEA:32215"/>
        <dbReference type="ChEBI" id="CHEBI:64074"/>
        <dbReference type="ChEBI" id="CHEBI:64075"/>
        <dbReference type="EC" id="5.1.99.6"/>
    </reaction>
</comment>
<evidence type="ECO:0000256" key="4">
    <source>
        <dbReference type="ARBA" id="ARBA00009524"/>
    </source>
</evidence>
<organism evidence="22 24">
    <name type="scientific">Methanosphaera cuniculi</name>
    <dbReference type="NCBI Taxonomy" id="1077256"/>
    <lineage>
        <taxon>Archaea</taxon>
        <taxon>Methanobacteriati</taxon>
        <taxon>Methanobacteriota</taxon>
        <taxon>Methanomada group</taxon>
        <taxon>Methanobacteria</taxon>
        <taxon>Methanobacteriales</taxon>
        <taxon>Methanobacteriaceae</taxon>
        <taxon>Methanosphaera</taxon>
    </lineage>
</organism>
<comment type="catalytic activity">
    <reaction evidence="2 18 19">
        <text>(6R)-NADPHX = (6S)-NADPHX</text>
        <dbReference type="Rhea" id="RHEA:32227"/>
        <dbReference type="ChEBI" id="CHEBI:64076"/>
        <dbReference type="ChEBI" id="CHEBI:64077"/>
        <dbReference type="EC" id="5.1.99.6"/>
    </reaction>
</comment>
<keyword evidence="5 18" id="KW-0479">Metal-binding</keyword>
<dbReference type="GO" id="GO:0005524">
    <property type="term" value="F:ATP binding"/>
    <property type="evidence" value="ECO:0007669"/>
    <property type="project" value="UniProtKB-UniRule"/>
</dbReference>
<dbReference type="GO" id="GO:0052855">
    <property type="term" value="F:ADP-dependent NAD(P)H-hydrate dehydratase activity"/>
    <property type="evidence" value="ECO:0007669"/>
    <property type="project" value="UniProtKB-UniRule"/>
</dbReference>
<keyword evidence="24" id="KW-1185">Reference proteome</keyword>
<comment type="cofactor">
    <cofactor evidence="18 19">
        <name>K(+)</name>
        <dbReference type="ChEBI" id="CHEBI:29103"/>
    </cofactor>
    <text evidence="18 19">Binds 1 potassium ion per subunit.</text>
</comment>
<feature type="binding site" evidence="18">
    <location>
        <position position="130"/>
    </location>
    <ligand>
        <name>K(+)</name>
        <dbReference type="ChEBI" id="CHEBI:29103"/>
    </ligand>
</feature>
<sequence>MKNVLTPIQMSVVDKNTAYNGIPTLVLMENAGSQIANYIKENYPNHKKISIYVGSGGNGGDGLVVARHLLNYGYKIRLFILFDPRNIKHPDTQLNYAAIEKIAQADGNLKLYKIRDSTQLKPDNSDIIIDAILGTGVRSKLREPISKAVDTINYSPAIVISVDIPTGLNPTDGSTPDKQVIPQTTLTLHKKKTGLIKAQKTYTGDVVVLDIGIPKISELYTGLGDLLKIHKPKPDSHKNQNGSILIIGSNKDYIGAVVFAATAALTQHVDLVYIVVPEKSAPIIKQYNPEFIVRSTPGDTLTDESYDMISDLIEKVDAILIGSGSGVDVRTGKLFNHIIKSVDKPVVIDADALKLVDIENTRNKKVIITPHVHEFMTFTDEKLPDMMDEKIELLQKLSDEYNLTILLKGVVDIITTQKDYKLNNTGNAGMTMGGTGDILAGLTCALVTKTDSLFDAASIAAFIIGYAADKAQKEHGDYYSIDDIFNNIKKIEGI</sequence>
<evidence type="ECO:0000256" key="8">
    <source>
        <dbReference type="ARBA" id="ARBA00022857"/>
    </source>
</evidence>
<comment type="catalytic activity">
    <reaction evidence="16 17 19">
        <text>(6S)-NADPHX + ADP = AMP + phosphate + NADPH + H(+)</text>
        <dbReference type="Rhea" id="RHEA:32235"/>
        <dbReference type="ChEBI" id="CHEBI:15378"/>
        <dbReference type="ChEBI" id="CHEBI:43474"/>
        <dbReference type="ChEBI" id="CHEBI:57783"/>
        <dbReference type="ChEBI" id="CHEBI:64076"/>
        <dbReference type="ChEBI" id="CHEBI:456215"/>
        <dbReference type="ChEBI" id="CHEBI:456216"/>
        <dbReference type="EC" id="4.2.1.136"/>
    </reaction>
</comment>
<comment type="similarity">
    <text evidence="4 19">In the C-terminal section; belongs to the NnrD/CARKD family.</text>
</comment>
<dbReference type="InterPro" id="IPR029056">
    <property type="entry name" value="Ribokinase-like"/>
</dbReference>
<evidence type="ECO:0000256" key="10">
    <source>
        <dbReference type="ARBA" id="ARBA00023027"/>
    </source>
</evidence>
<keyword evidence="7 17" id="KW-0067">ATP-binding</keyword>
<evidence type="ECO:0000256" key="12">
    <source>
        <dbReference type="ARBA" id="ARBA00023239"/>
    </source>
</evidence>
<dbReference type="AlphaFoldDB" id="A0A2A2HG10"/>
<comment type="function">
    <text evidence="14 19">Bifunctional enzyme that catalyzes the epimerization of the S- and R-forms of NAD(P)HX and the dehydration of the S-form of NAD(P)HX at the expense of ADP, which is converted to AMP. This allows the repair of both epimers of NAD(P)HX, a damaged form of NAD(P)H that is a result of enzymatic or heat-dependent hydration.</text>
</comment>
<dbReference type="SUPFAM" id="SSF53613">
    <property type="entry name" value="Ribokinase-like"/>
    <property type="match status" value="1"/>
</dbReference>
<evidence type="ECO:0000313" key="25">
    <source>
        <dbReference type="Proteomes" id="UP000246004"/>
    </source>
</evidence>
<keyword evidence="9 18" id="KW-0630">Potassium</keyword>
<evidence type="ECO:0000313" key="22">
    <source>
        <dbReference type="EMBL" id="PAV08258.1"/>
    </source>
</evidence>
<keyword evidence="13" id="KW-0511">Multifunctional enzyme</keyword>
<dbReference type="Gene3D" id="3.40.50.10260">
    <property type="entry name" value="YjeF N-terminal domain"/>
    <property type="match status" value="1"/>
</dbReference>
<comment type="similarity">
    <text evidence="18">Belongs to the NnrE/AIBP family.</text>
</comment>
<comment type="cofactor">
    <cofactor evidence="17">
        <name>Mg(2+)</name>
        <dbReference type="ChEBI" id="CHEBI:18420"/>
    </cofactor>
</comment>
<feature type="binding site" evidence="17">
    <location>
        <position position="437"/>
    </location>
    <ligand>
        <name>(6S)-NADPHX</name>
        <dbReference type="ChEBI" id="CHEBI:64076"/>
    </ligand>
</feature>
<feature type="binding site" evidence="17">
    <location>
        <position position="256"/>
    </location>
    <ligand>
        <name>(6S)-NADPHX</name>
        <dbReference type="ChEBI" id="CHEBI:64076"/>
    </ligand>
</feature>
<evidence type="ECO:0000256" key="5">
    <source>
        <dbReference type="ARBA" id="ARBA00022723"/>
    </source>
</evidence>
<dbReference type="InterPro" id="IPR000631">
    <property type="entry name" value="CARKD"/>
</dbReference>
<comment type="similarity">
    <text evidence="3 19">In the N-terminal section; belongs to the NnrE/AIBP family.</text>
</comment>
<feature type="binding site" evidence="18">
    <location>
        <begin position="134"/>
        <end position="140"/>
    </location>
    <ligand>
        <name>(6S)-NADPHX</name>
        <dbReference type="ChEBI" id="CHEBI:64076"/>
    </ligand>
</feature>
<evidence type="ECO:0000256" key="17">
    <source>
        <dbReference type="HAMAP-Rule" id="MF_01965"/>
    </source>
</evidence>
<dbReference type="InterPro" id="IPR030677">
    <property type="entry name" value="Nnr"/>
</dbReference>
<evidence type="ECO:0000256" key="16">
    <source>
        <dbReference type="ARBA" id="ARBA00049209"/>
    </source>
</evidence>
<evidence type="ECO:0000259" key="21">
    <source>
        <dbReference type="PROSITE" id="PS51385"/>
    </source>
</evidence>
<evidence type="ECO:0000256" key="6">
    <source>
        <dbReference type="ARBA" id="ARBA00022741"/>
    </source>
</evidence>
<evidence type="ECO:0000256" key="13">
    <source>
        <dbReference type="ARBA" id="ARBA00023268"/>
    </source>
</evidence>
<name>A0A2A2HG10_9EURY</name>
<reference evidence="23 25" key="1">
    <citation type="submission" date="2016-04" db="EMBL/GenBank/DDBJ databases">
        <title>Genome sequence of Methanosphaera cuniculi DSM 4103.</title>
        <authorList>
            <person name="Poehlein A."/>
            <person name="Seedorf H."/>
            <person name="Daniel R."/>
        </authorList>
    </citation>
    <scope>NUCLEOTIDE SEQUENCE [LARGE SCALE GENOMIC DNA]</scope>
    <source>
        <strain evidence="23 25">DSM 4103</strain>
    </source>
</reference>
<feature type="binding site" evidence="17">
    <location>
        <position position="371"/>
    </location>
    <ligand>
        <name>(6S)-NADPHX</name>
        <dbReference type="ChEBI" id="CHEBI:64076"/>
    </ligand>
</feature>
<dbReference type="PANTHER" id="PTHR12592">
    <property type="entry name" value="ATP-DEPENDENT (S)-NAD(P)H-HYDRATE DEHYDRATASE FAMILY MEMBER"/>
    <property type="match status" value="1"/>
</dbReference>
<dbReference type="Pfam" id="PF03853">
    <property type="entry name" value="YjeF_N"/>
    <property type="match status" value="1"/>
</dbReference>
<comment type="caution">
    <text evidence="17">Lacks conserved residue(s) required for the propagation of feature annotation.</text>
</comment>
<dbReference type="RefSeq" id="WP_095607910.1">
    <property type="nucleotide sequence ID" value="NZ_CAUHCB010000004.1"/>
</dbReference>
<dbReference type="Pfam" id="PF01256">
    <property type="entry name" value="Carb_kinase"/>
    <property type="match status" value="1"/>
</dbReference>
<dbReference type="EMBL" id="LMVN01000001">
    <property type="protein sequence ID" value="PAV08258.1"/>
    <property type="molecule type" value="Genomic_DNA"/>
</dbReference>
<dbReference type="CDD" id="cd01171">
    <property type="entry name" value="YXKO-related"/>
    <property type="match status" value="1"/>
</dbReference>
<dbReference type="HAMAP" id="MF_01966">
    <property type="entry name" value="NADHX_epimerase"/>
    <property type="match status" value="1"/>
</dbReference>
<dbReference type="NCBIfam" id="TIGR00197">
    <property type="entry name" value="yjeF_nterm"/>
    <property type="match status" value="1"/>
</dbReference>
<comment type="catalytic activity">
    <reaction evidence="15 17 19">
        <text>(6S)-NADHX + ADP = AMP + phosphate + NADH + H(+)</text>
        <dbReference type="Rhea" id="RHEA:32223"/>
        <dbReference type="ChEBI" id="CHEBI:15378"/>
        <dbReference type="ChEBI" id="CHEBI:43474"/>
        <dbReference type="ChEBI" id="CHEBI:57945"/>
        <dbReference type="ChEBI" id="CHEBI:64074"/>
        <dbReference type="ChEBI" id="CHEBI:456215"/>
        <dbReference type="ChEBI" id="CHEBI:456216"/>
        <dbReference type="EC" id="4.2.1.136"/>
    </reaction>
</comment>
<dbReference type="HAMAP" id="MF_01965">
    <property type="entry name" value="NADHX_dehydratase"/>
    <property type="match status" value="1"/>
</dbReference>
<dbReference type="Gene3D" id="3.40.1190.20">
    <property type="match status" value="1"/>
</dbReference>
<accession>A0A2A2HG10</accession>
<feature type="binding site" evidence="18">
    <location>
        <position position="166"/>
    </location>
    <ligand>
        <name>K(+)</name>
        <dbReference type="ChEBI" id="CHEBI:29103"/>
    </ligand>
</feature>
<dbReference type="PROSITE" id="PS51383">
    <property type="entry name" value="YJEF_C_3"/>
    <property type="match status" value="1"/>
</dbReference>
<dbReference type="GO" id="GO:0052856">
    <property type="term" value="F:NAD(P)HX epimerase activity"/>
    <property type="evidence" value="ECO:0007669"/>
    <property type="project" value="UniProtKB-UniRule"/>
</dbReference>
<comment type="subunit">
    <text evidence="17">Homotetramer.</text>
</comment>
<feature type="binding site" evidence="18">
    <location>
        <position position="58"/>
    </location>
    <ligand>
        <name>K(+)</name>
        <dbReference type="ChEBI" id="CHEBI:29103"/>
    </ligand>
</feature>
<dbReference type="GO" id="GO:0046872">
    <property type="term" value="F:metal ion binding"/>
    <property type="evidence" value="ECO:0007669"/>
    <property type="project" value="UniProtKB-UniRule"/>
</dbReference>
<evidence type="ECO:0000256" key="14">
    <source>
        <dbReference type="ARBA" id="ARBA00025153"/>
    </source>
</evidence>
<protein>
    <recommendedName>
        <fullName evidence="19">Bifunctional NAD(P)H-hydrate repair enzyme</fullName>
    </recommendedName>
    <alternativeName>
        <fullName evidence="19">Nicotinamide nucleotide repair protein</fullName>
    </alternativeName>
    <domain>
        <recommendedName>
            <fullName evidence="19">ADP-dependent (S)-NAD(P)H-hydrate dehydratase</fullName>
            <ecNumber evidence="19">4.2.1.136</ecNumber>
        </recommendedName>
        <alternativeName>
            <fullName evidence="19">ADP-dependent NAD(P)HX dehydratase</fullName>
        </alternativeName>
    </domain>
    <domain>
        <recommendedName>
            <fullName evidence="19">NAD(P)H-hydrate epimerase</fullName>
            <ecNumber evidence="19">5.1.99.6</ecNumber>
        </recommendedName>
    </domain>
</protein>
<evidence type="ECO:0000256" key="1">
    <source>
        <dbReference type="ARBA" id="ARBA00000013"/>
    </source>
</evidence>
<keyword evidence="8 17" id="KW-0521">NADP</keyword>
<keyword evidence="10 17" id="KW-0520">NAD</keyword>
<comment type="function">
    <text evidence="17">Catalyzes the dehydration of the S-form of NAD(P)HX at the expense of ADP, which is converted to AMP. Together with NAD(P)HX epimerase, which catalyzes the epimerization of the S- and R-forms, the enzyme allows the repair of both epimers of NAD(P)HX, a damaged form of NAD(P)H that is a result of enzymatic or heat-dependent hydration.</text>
</comment>
<dbReference type="EC" id="5.1.99.6" evidence="19"/>
<dbReference type="InterPro" id="IPR036652">
    <property type="entry name" value="YjeF_N_dom_sf"/>
</dbReference>
<feature type="domain" description="YjeF N-terminal" evidence="21">
    <location>
        <begin position="10"/>
        <end position="219"/>
    </location>
</feature>
<feature type="binding site" evidence="18">
    <location>
        <begin position="57"/>
        <end position="61"/>
    </location>
    <ligand>
        <name>(6S)-NADPHX</name>
        <dbReference type="ChEBI" id="CHEBI:64076"/>
    </ligand>
</feature>
<evidence type="ECO:0000256" key="11">
    <source>
        <dbReference type="ARBA" id="ARBA00023235"/>
    </source>
</evidence>
<evidence type="ECO:0000259" key="20">
    <source>
        <dbReference type="PROSITE" id="PS51383"/>
    </source>
</evidence>
<dbReference type="EMBL" id="LWMS01000020">
    <property type="protein sequence ID" value="PWL08347.1"/>
    <property type="molecule type" value="Genomic_DNA"/>
</dbReference>
<feature type="binding site" evidence="17">
    <location>
        <position position="436"/>
    </location>
    <ligand>
        <name>AMP</name>
        <dbReference type="ChEBI" id="CHEBI:456215"/>
    </ligand>
</feature>
<dbReference type="EC" id="4.2.1.136" evidence="19"/>
<evidence type="ECO:0000313" key="24">
    <source>
        <dbReference type="Proteomes" id="UP000217528"/>
    </source>
</evidence>
<evidence type="ECO:0000256" key="3">
    <source>
        <dbReference type="ARBA" id="ARBA00006001"/>
    </source>
</evidence>